<dbReference type="PANTHER" id="PTHR11240">
    <property type="entry name" value="RIBONUCLEASE T2"/>
    <property type="match status" value="1"/>
</dbReference>
<evidence type="ECO:0000256" key="4">
    <source>
        <dbReference type="RuleBase" id="RU004328"/>
    </source>
</evidence>
<evidence type="ECO:0000256" key="1">
    <source>
        <dbReference type="ARBA" id="ARBA00007469"/>
    </source>
</evidence>
<feature type="active site" evidence="3">
    <location>
        <position position="112"/>
    </location>
</feature>
<feature type="chain" id="PRO_5043665098" evidence="5">
    <location>
        <begin position="19"/>
        <end position="232"/>
    </location>
</feature>
<comment type="similarity">
    <text evidence="1 4">Belongs to the RNase T2 family.</text>
</comment>
<protein>
    <submittedName>
        <fullName evidence="6">Ribonuclease 1</fullName>
    </submittedName>
</protein>
<dbReference type="PANTHER" id="PTHR11240:SF72">
    <property type="entry name" value="RIBONUCLEASE 1"/>
    <property type="match status" value="1"/>
</dbReference>
<dbReference type="GO" id="GO:0003723">
    <property type="term" value="F:RNA binding"/>
    <property type="evidence" value="ECO:0007669"/>
    <property type="project" value="InterPro"/>
</dbReference>
<dbReference type="Pfam" id="PF00445">
    <property type="entry name" value="Ribonuclease_T2"/>
    <property type="match status" value="1"/>
</dbReference>
<dbReference type="GO" id="GO:0033897">
    <property type="term" value="F:ribonuclease T2 activity"/>
    <property type="evidence" value="ECO:0007669"/>
    <property type="project" value="InterPro"/>
</dbReference>
<evidence type="ECO:0000256" key="3">
    <source>
        <dbReference type="PIRSR" id="PIRSR633697-1"/>
    </source>
</evidence>
<feature type="signal peptide" evidence="5">
    <location>
        <begin position="1"/>
        <end position="18"/>
    </location>
</feature>
<evidence type="ECO:0000313" key="6">
    <source>
        <dbReference type="EMBL" id="KAK7839747.1"/>
    </source>
</evidence>
<dbReference type="GO" id="GO:0005576">
    <property type="term" value="C:extracellular region"/>
    <property type="evidence" value="ECO:0007669"/>
    <property type="project" value="TreeGrafter"/>
</dbReference>
<organism evidence="6 7">
    <name type="scientific">Quercus suber</name>
    <name type="common">Cork oak</name>
    <dbReference type="NCBI Taxonomy" id="58331"/>
    <lineage>
        <taxon>Eukaryota</taxon>
        <taxon>Viridiplantae</taxon>
        <taxon>Streptophyta</taxon>
        <taxon>Embryophyta</taxon>
        <taxon>Tracheophyta</taxon>
        <taxon>Spermatophyta</taxon>
        <taxon>Magnoliopsida</taxon>
        <taxon>eudicotyledons</taxon>
        <taxon>Gunneridae</taxon>
        <taxon>Pentapetalae</taxon>
        <taxon>rosids</taxon>
        <taxon>fabids</taxon>
        <taxon>Fagales</taxon>
        <taxon>Fagaceae</taxon>
        <taxon>Quercus</taxon>
    </lineage>
</organism>
<dbReference type="InterPro" id="IPR033697">
    <property type="entry name" value="Ribonuclease_T2_eukaryotic"/>
</dbReference>
<dbReference type="InterPro" id="IPR001568">
    <property type="entry name" value="RNase_T2-like"/>
</dbReference>
<keyword evidence="5" id="KW-0732">Signal</keyword>
<feature type="active site" evidence="3">
    <location>
        <position position="116"/>
    </location>
</feature>
<evidence type="ECO:0000256" key="5">
    <source>
        <dbReference type="SAM" id="SignalP"/>
    </source>
</evidence>
<dbReference type="GO" id="GO:0006401">
    <property type="term" value="P:RNA catabolic process"/>
    <property type="evidence" value="ECO:0007669"/>
    <property type="project" value="TreeGrafter"/>
</dbReference>
<dbReference type="AlphaFoldDB" id="A0AAW0KK77"/>
<evidence type="ECO:0000313" key="7">
    <source>
        <dbReference type="Proteomes" id="UP000237347"/>
    </source>
</evidence>
<dbReference type="Gramene" id="rna-CFP56_75032">
    <property type="protein sequence ID" value="cds-POE61087.1"/>
    <property type="gene ID" value="gene-CFP56_75032"/>
</dbReference>
<sequence length="232" mass="27115">MKLLLSLWLVFVIGIVDGEVDYDYFYLVLQWPGSYCNTGKVTCYDDAWEYRFTLHGMWPQKDGQGVSCPGSPDFHFNEVQSGSNNLLGRMDRWWPSFNAAHKRSNKPFWNTEWKKHGTCTSFTQSEYFEKAISRAEYLNLYLILFKAGIRPGMQTYTSEIKNEIEMTFNLKPRIQCNEDQYGTVQLYEITFCVDKTGTQFLNCTYSAACNREPIVFPRTYYQSTAQQCSYRS</sequence>
<keyword evidence="7" id="KW-1185">Reference proteome</keyword>
<dbReference type="Proteomes" id="UP000237347">
    <property type="component" value="Unassembled WGS sequence"/>
</dbReference>
<reference evidence="6 7" key="1">
    <citation type="journal article" date="2018" name="Sci. Data">
        <title>The draft genome sequence of cork oak.</title>
        <authorList>
            <person name="Ramos A.M."/>
            <person name="Usie A."/>
            <person name="Barbosa P."/>
            <person name="Barros P.M."/>
            <person name="Capote T."/>
            <person name="Chaves I."/>
            <person name="Simoes F."/>
            <person name="Abreu I."/>
            <person name="Carrasquinho I."/>
            <person name="Faro C."/>
            <person name="Guimaraes J.B."/>
            <person name="Mendonca D."/>
            <person name="Nobrega F."/>
            <person name="Rodrigues L."/>
            <person name="Saibo N.J.M."/>
            <person name="Varela M.C."/>
            <person name="Egas C."/>
            <person name="Matos J."/>
            <person name="Miguel C.M."/>
            <person name="Oliveira M.M."/>
            <person name="Ricardo C.P."/>
            <person name="Goncalves S."/>
        </authorList>
    </citation>
    <scope>NUCLEOTIDE SEQUENCE [LARGE SCALE GENOMIC DNA]</scope>
    <source>
        <strain evidence="7">cv. HL8</strain>
    </source>
</reference>
<dbReference type="CDD" id="cd01061">
    <property type="entry name" value="RNase_T2_euk"/>
    <property type="match status" value="1"/>
</dbReference>
<dbReference type="Gene3D" id="3.90.730.10">
    <property type="entry name" value="Ribonuclease T2-like"/>
    <property type="match status" value="1"/>
</dbReference>
<keyword evidence="2" id="KW-1015">Disulfide bond</keyword>
<dbReference type="InterPro" id="IPR036430">
    <property type="entry name" value="RNase_T2-like_sf"/>
</dbReference>
<comment type="caution">
    <text evidence="6">The sequence shown here is derived from an EMBL/GenBank/DDBJ whole genome shotgun (WGS) entry which is preliminary data.</text>
</comment>
<dbReference type="EMBL" id="PKMF04000276">
    <property type="protein sequence ID" value="KAK7839747.1"/>
    <property type="molecule type" value="Genomic_DNA"/>
</dbReference>
<dbReference type="SUPFAM" id="SSF55895">
    <property type="entry name" value="Ribonuclease Rh-like"/>
    <property type="match status" value="1"/>
</dbReference>
<feature type="active site" evidence="3">
    <location>
        <position position="55"/>
    </location>
</feature>
<evidence type="ECO:0000256" key="2">
    <source>
        <dbReference type="ARBA" id="ARBA00023157"/>
    </source>
</evidence>
<proteinExistence type="inferred from homology"/>
<gene>
    <name evidence="6" type="primary">RNS1_0</name>
    <name evidence="6" type="ORF">CFP56_017554</name>
</gene>
<dbReference type="InterPro" id="IPR033130">
    <property type="entry name" value="RNase_T2_His_AS_2"/>
</dbReference>
<accession>A0AAW0KK77</accession>
<name>A0AAW0KK77_QUESU</name>
<dbReference type="PROSITE" id="PS00531">
    <property type="entry name" value="RNASE_T2_2"/>
    <property type="match status" value="1"/>
</dbReference>